<comment type="caution">
    <text evidence="2">The sequence shown here is derived from an EMBL/GenBank/DDBJ whole genome shotgun (WGS) entry which is preliminary data.</text>
</comment>
<dbReference type="EMBL" id="JANBOI010002661">
    <property type="protein sequence ID" value="KAJ1720495.1"/>
    <property type="molecule type" value="Genomic_DNA"/>
</dbReference>
<dbReference type="PANTHER" id="PTHR34825">
    <property type="entry name" value="CONSERVED PROTEIN, WITH A WEAK D-GALACTARATE DEHYDRATASE/ALTRONATE HYDROLASE DOMAIN"/>
    <property type="match status" value="1"/>
</dbReference>
<dbReference type="AlphaFoldDB" id="A0A9W7XYT6"/>
<dbReference type="Proteomes" id="UP001143981">
    <property type="component" value="Unassembled WGS sequence"/>
</dbReference>
<proteinExistence type="predicted"/>
<feature type="non-terminal residue" evidence="2">
    <location>
        <position position="391"/>
    </location>
</feature>
<dbReference type="InterPro" id="IPR018631">
    <property type="entry name" value="AAA-ATPase-like_dom"/>
</dbReference>
<evidence type="ECO:0000259" key="1">
    <source>
        <dbReference type="Pfam" id="PF09820"/>
    </source>
</evidence>
<protein>
    <recommendedName>
        <fullName evidence="1">AAA-ATPase-like domain-containing protein</fullName>
    </recommendedName>
</protein>
<gene>
    <name evidence="2" type="ORF">LPJ61_006151</name>
</gene>
<dbReference type="Pfam" id="PF09820">
    <property type="entry name" value="AAA-ATPase_like"/>
    <property type="match status" value="1"/>
</dbReference>
<dbReference type="PANTHER" id="PTHR34825:SF1">
    <property type="entry name" value="AAA-ATPASE-LIKE DOMAIN-CONTAINING PROTEIN"/>
    <property type="match status" value="1"/>
</dbReference>
<reference evidence="2" key="1">
    <citation type="submission" date="2022-07" db="EMBL/GenBank/DDBJ databases">
        <title>Phylogenomic reconstructions and comparative analyses of Kickxellomycotina fungi.</title>
        <authorList>
            <person name="Reynolds N.K."/>
            <person name="Stajich J.E."/>
            <person name="Barry K."/>
            <person name="Grigoriev I.V."/>
            <person name="Crous P."/>
            <person name="Smith M.E."/>
        </authorList>
    </citation>
    <scope>NUCLEOTIDE SEQUENCE</scope>
    <source>
        <strain evidence="2">BCRC 34381</strain>
    </source>
</reference>
<name>A0A9W7XYT6_9FUNG</name>
<feature type="domain" description="AAA-ATPase-like" evidence="1">
    <location>
        <begin position="22"/>
        <end position="243"/>
    </location>
</feature>
<keyword evidence="3" id="KW-1185">Reference proteome</keyword>
<dbReference type="OrthoDB" id="5553900at2759"/>
<evidence type="ECO:0000313" key="3">
    <source>
        <dbReference type="Proteomes" id="UP001143981"/>
    </source>
</evidence>
<sequence length="391" mass="44435">MGATSLSKVRGQIVKPDKSGWKLISDDEAMFVDKSMAIYDMMQRRNYVEVGLFPRRMGKTTFLDLLKNFLAVVSDAPYSERRTRYEKLAIYDRHKAFFDEHFGRYTVFKVDLNSVLAGGEDVEIGAYNWGAIVEKVRRYRYDIDDVIDSFEFLEGLKETKDDHLETICPLLPKLMKVFSRLFGRRSVLLVDDYDAPLVKAHCGIADVALRNRIVDIYTSFPSECLKGNNYLEKGVLTGVFDIKCAGMGSGLNNVQYYLAHTGIADTGETGHPFQRAFDFTGQDVGCLINHYVDATWKPHPEDDSRAKTRLKVHVFAGLLCHFNLYQIGNVHCTFCPYAVMEFSRKLGSVREPKDVHFEGFSSWAESGNLQMINAITADSINLKDYINNLKV</sequence>
<accession>A0A9W7XYT6</accession>
<organism evidence="2 3">
    <name type="scientific">Coemansia biformis</name>
    <dbReference type="NCBI Taxonomy" id="1286918"/>
    <lineage>
        <taxon>Eukaryota</taxon>
        <taxon>Fungi</taxon>
        <taxon>Fungi incertae sedis</taxon>
        <taxon>Zoopagomycota</taxon>
        <taxon>Kickxellomycotina</taxon>
        <taxon>Kickxellomycetes</taxon>
        <taxon>Kickxellales</taxon>
        <taxon>Kickxellaceae</taxon>
        <taxon>Coemansia</taxon>
    </lineage>
</organism>
<evidence type="ECO:0000313" key="2">
    <source>
        <dbReference type="EMBL" id="KAJ1720495.1"/>
    </source>
</evidence>